<dbReference type="SUPFAM" id="SSF49503">
    <property type="entry name" value="Cupredoxins"/>
    <property type="match status" value="1"/>
</dbReference>
<dbReference type="Proteomes" id="UP000262882">
    <property type="component" value="Unassembled WGS sequence"/>
</dbReference>
<dbReference type="RefSeq" id="WP_117397756.1">
    <property type="nucleotide sequence ID" value="NZ_QVNQ01000001.1"/>
</dbReference>
<dbReference type="Pfam" id="PF07732">
    <property type="entry name" value="Cu-oxidase_3"/>
    <property type="match status" value="1"/>
</dbReference>
<evidence type="ECO:0000259" key="2">
    <source>
        <dbReference type="Pfam" id="PF07732"/>
    </source>
</evidence>
<evidence type="ECO:0000256" key="1">
    <source>
        <dbReference type="SAM" id="MobiDB-lite"/>
    </source>
</evidence>
<sequence length="244" mass="26775">MPVTRVYNVVARHVPIVYDAYGDHDRNGMIFTLAEHETALNEVESTFPRPFPDPVKQPELLPEPHPLVRPLVLRARVGERLVIRFRNRLRQRAGIHAQGVGYRVKAADGGAVGQNPDSAVRPGGAVTYEWDATEEGVFFLGDLADLRGGEDGSQAHGLFGALIVEPEGATWTDPVTGEPLLDGLHADVHVPGQPSFREYTLFMQDESPNDNPVLPPHPRYECDRPRPHTHSPAATGEGDLPRAA</sequence>
<name>A0A372GPI0_9ACTN</name>
<dbReference type="Gene3D" id="2.60.40.420">
    <property type="entry name" value="Cupredoxins - blue copper proteins"/>
    <property type="match status" value="1"/>
</dbReference>
<protein>
    <recommendedName>
        <fullName evidence="2">Plastocyanin-like domain-containing protein</fullName>
    </recommendedName>
</protein>
<evidence type="ECO:0000313" key="4">
    <source>
        <dbReference type="Proteomes" id="UP000262882"/>
    </source>
</evidence>
<comment type="caution">
    <text evidence="3">The sequence shown here is derived from an EMBL/GenBank/DDBJ whole genome shotgun (WGS) entry which is preliminary data.</text>
</comment>
<dbReference type="InterPro" id="IPR011707">
    <property type="entry name" value="Cu-oxidase-like_N"/>
</dbReference>
<dbReference type="InterPro" id="IPR008972">
    <property type="entry name" value="Cupredoxin"/>
</dbReference>
<dbReference type="EMBL" id="QVNQ01000001">
    <property type="protein sequence ID" value="RFS87308.1"/>
    <property type="molecule type" value="Genomic_DNA"/>
</dbReference>
<gene>
    <name evidence="3" type="ORF">D0T12_03470</name>
</gene>
<reference evidence="3 4" key="1">
    <citation type="submission" date="2018-08" db="EMBL/GenBank/DDBJ databases">
        <title>Actinomadura spongicola sp. nov., isolated from marine sponge Leucetta chagosensis.</title>
        <authorList>
            <person name="Li L."/>
            <person name="Lin H.W."/>
        </authorList>
    </citation>
    <scope>NUCLEOTIDE SEQUENCE [LARGE SCALE GENOMIC DNA]</scope>
    <source>
        <strain evidence="3 4">LHW52907</strain>
    </source>
</reference>
<evidence type="ECO:0000313" key="3">
    <source>
        <dbReference type="EMBL" id="RFS87308.1"/>
    </source>
</evidence>
<dbReference type="OrthoDB" id="345021at2"/>
<organism evidence="3 4">
    <name type="scientific">Actinomadura spongiicola</name>
    <dbReference type="NCBI Taxonomy" id="2303421"/>
    <lineage>
        <taxon>Bacteria</taxon>
        <taxon>Bacillati</taxon>
        <taxon>Actinomycetota</taxon>
        <taxon>Actinomycetes</taxon>
        <taxon>Streptosporangiales</taxon>
        <taxon>Thermomonosporaceae</taxon>
        <taxon>Actinomadura</taxon>
    </lineage>
</organism>
<dbReference type="AlphaFoldDB" id="A0A372GPI0"/>
<feature type="domain" description="Plastocyanin-like" evidence="2">
    <location>
        <begin position="73"/>
        <end position="167"/>
    </location>
</feature>
<accession>A0A372GPI0</accession>
<keyword evidence="4" id="KW-1185">Reference proteome</keyword>
<dbReference type="GO" id="GO:0005507">
    <property type="term" value="F:copper ion binding"/>
    <property type="evidence" value="ECO:0007669"/>
    <property type="project" value="InterPro"/>
</dbReference>
<feature type="region of interest" description="Disordered" evidence="1">
    <location>
        <begin position="205"/>
        <end position="244"/>
    </location>
</feature>
<proteinExistence type="predicted"/>